<sequence>MKKAELVDGYAISPVIKGGWQLSSGHSLDRVIREDEAISDMIAFIESGITTLDFGDIYTGVEELVGKTLIRLGEKIGSSARDEVQLHTKYVPNEKSLNQFDSSDVAHIVNRSLERLGVEKVDVVQLHWWRYEDRYYLKALESLFELKQRGKVGNIGITNFDLVRLQEMVEAGLKPASHQIQYSLLDRRAELGMSQYCLENKIGILCYGTVAGGFFSEKFLGVDEPSQVETRSNVKYQIIIEEFGGWKLFQELLKVCKKLADNHSTDIATIASAWVLKRPGVKAVIVGARNISHINSNLQIPQIIFTEQELALIDEVLAQSKGPDGPVYELERYSEKHRTIMHTNNN</sequence>
<evidence type="ECO:0000259" key="1">
    <source>
        <dbReference type="Pfam" id="PF00248"/>
    </source>
</evidence>
<dbReference type="InterPro" id="IPR023210">
    <property type="entry name" value="NADP_OxRdtase_dom"/>
</dbReference>
<name>A0A6J6LAL9_9ZZZZ</name>
<gene>
    <name evidence="2" type="ORF">UFOPK2265_00663</name>
</gene>
<dbReference type="Gene3D" id="3.20.20.100">
    <property type="entry name" value="NADP-dependent oxidoreductase domain"/>
    <property type="match status" value="1"/>
</dbReference>
<dbReference type="Pfam" id="PF00248">
    <property type="entry name" value="Aldo_ket_red"/>
    <property type="match status" value="1"/>
</dbReference>
<dbReference type="AlphaFoldDB" id="A0A6J6LAL9"/>
<organism evidence="2">
    <name type="scientific">freshwater metagenome</name>
    <dbReference type="NCBI Taxonomy" id="449393"/>
    <lineage>
        <taxon>unclassified sequences</taxon>
        <taxon>metagenomes</taxon>
        <taxon>ecological metagenomes</taxon>
    </lineage>
</organism>
<accession>A0A6J6LAL9</accession>
<feature type="domain" description="NADP-dependent oxidoreductase" evidence="1">
    <location>
        <begin position="15"/>
        <end position="317"/>
    </location>
</feature>
<evidence type="ECO:0000313" key="2">
    <source>
        <dbReference type="EMBL" id="CAB4658960.1"/>
    </source>
</evidence>
<dbReference type="PANTHER" id="PTHR43147:SF2">
    <property type="entry name" value="NADP-DEPENDENT OXIDOREDUCTASE DOMAIN-CONTAINING PROTEIN"/>
    <property type="match status" value="1"/>
</dbReference>
<dbReference type="EMBL" id="CAEZWP010000025">
    <property type="protein sequence ID" value="CAB4658960.1"/>
    <property type="molecule type" value="Genomic_DNA"/>
</dbReference>
<proteinExistence type="predicted"/>
<dbReference type="PANTHER" id="PTHR43147">
    <property type="entry name" value="PROTEIN TAS"/>
    <property type="match status" value="1"/>
</dbReference>
<protein>
    <submittedName>
        <fullName evidence="2">Unannotated protein</fullName>
    </submittedName>
</protein>
<reference evidence="2" key="1">
    <citation type="submission" date="2020-05" db="EMBL/GenBank/DDBJ databases">
        <authorList>
            <person name="Chiriac C."/>
            <person name="Salcher M."/>
            <person name="Ghai R."/>
            <person name="Kavagutti S V."/>
        </authorList>
    </citation>
    <scope>NUCLEOTIDE SEQUENCE</scope>
</reference>
<dbReference type="InterPro" id="IPR036812">
    <property type="entry name" value="NAD(P)_OxRdtase_dom_sf"/>
</dbReference>
<dbReference type="SUPFAM" id="SSF51430">
    <property type="entry name" value="NAD(P)-linked oxidoreductase"/>
    <property type="match status" value="1"/>
</dbReference>
<dbReference type="CDD" id="cd19101">
    <property type="entry name" value="AKR_unchar"/>
    <property type="match status" value="1"/>
</dbReference>